<evidence type="ECO:0000313" key="3">
    <source>
        <dbReference type="EMBL" id="KAJ7066804.1"/>
    </source>
</evidence>
<keyword evidence="1" id="KW-0175">Coiled coil</keyword>
<evidence type="ECO:0000256" key="1">
    <source>
        <dbReference type="SAM" id="Coils"/>
    </source>
</evidence>
<keyword evidence="4" id="KW-1185">Reference proteome</keyword>
<proteinExistence type="predicted"/>
<sequence>MPVHLPPYNNVVNLPTAPQDPPDDHDVRAAHEYVKSTEIAWGNNRLDNESHVVAAMAYEHTVLAAYCGGAAAPPWFANALKEGLQDALKEILQDIKDIKEEINTIKDDSLAAKSHNLQCGDGSARDFESLPFRDGKEPSAQVCPRLQL</sequence>
<comment type="caution">
    <text evidence="3">The sequence shown here is derived from an EMBL/GenBank/DDBJ whole genome shotgun (WGS) entry which is preliminary data.</text>
</comment>
<accession>A0AAD6TR19</accession>
<name>A0AAD6TR19_9AGAR</name>
<gene>
    <name evidence="3" type="ORF">B0H15DRAFT_1028030</name>
</gene>
<reference evidence="3" key="1">
    <citation type="submission" date="2023-03" db="EMBL/GenBank/DDBJ databases">
        <title>Massive genome expansion in bonnet fungi (Mycena s.s.) driven by repeated elements and novel gene families across ecological guilds.</title>
        <authorList>
            <consortium name="Lawrence Berkeley National Laboratory"/>
            <person name="Harder C.B."/>
            <person name="Miyauchi S."/>
            <person name="Viragh M."/>
            <person name="Kuo A."/>
            <person name="Thoen E."/>
            <person name="Andreopoulos B."/>
            <person name="Lu D."/>
            <person name="Skrede I."/>
            <person name="Drula E."/>
            <person name="Henrissat B."/>
            <person name="Morin E."/>
            <person name="Kohler A."/>
            <person name="Barry K."/>
            <person name="LaButti K."/>
            <person name="Morin E."/>
            <person name="Salamov A."/>
            <person name="Lipzen A."/>
            <person name="Mereny Z."/>
            <person name="Hegedus B."/>
            <person name="Baldrian P."/>
            <person name="Stursova M."/>
            <person name="Weitz H."/>
            <person name="Taylor A."/>
            <person name="Grigoriev I.V."/>
            <person name="Nagy L.G."/>
            <person name="Martin F."/>
            <person name="Kauserud H."/>
        </authorList>
    </citation>
    <scope>NUCLEOTIDE SEQUENCE</scope>
    <source>
        <strain evidence="3">CBHHK173m</strain>
    </source>
</reference>
<feature type="region of interest" description="Disordered" evidence="2">
    <location>
        <begin position="1"/>
        <end position="23"/>
    </location>
</feature>
<dbReference type="AlphaFoldDB" id="A0AAD6TR19"/>
<protein>
    <submittedName>
        <fullName evidence="3">Uncharacterized protein</fullName>
    </submittedName>
</protein>
<organism evidence="3 4">
    <name type="scientific">Mycena belliarum</name>
    <dbReference type="NCBI Taxonomy" id="1033014"/>
    <lineage>
        <taxon>Eukaryota</taxon>
        <taxon>Fungi</taxon>
        <taxon>Dikarya</taxon>
        <taxon>Basidiomycota</taxon>
        <taxon>Agaricomycotina</taxon>
        <taxon>Agaricomycetes</taxon>
        <taxon>Agaricomycetidae</taxon>
        <taxon>Agaricales</taxon>
        <taxon>Marasmiineae</taxon>
        <taxon>Mycenaceae</taxon>
        <taxon>Mycena</taxon>
    </lineage>
</organism>
<dbReference type="Proteomes" id="UP001222325">
    <property type="component" value="Unassembled WGS sequence"/>
</dbReference>
<evidence type="ECO:0000313" key="4">
    <source>
        <dbReference type="Proteomes" id="UP001222325"/>
    </source>
</evidence>
<feature type="coiled-coil region" evidence="1">
    <location>
        <begin position="81"/>
        <end position="108"/>
    </location>
</feature>
<dbReference type="EMBL" id="JARJCN010000163">
    <property type="protein sequence ID" value="KAJ7066804.1"/>
    <property type="molecule type" value="Genomic_DNA"/>
</dbReference>
<evidence type="ECO:0000256" key="2">
    <source>
        <dbReference type="SAM" id="MobiDB-lite"/>
    </source>
</evidence>